<dbReference type="EMBL" id="LT634362">
    <property type="protein sequence ID" value="SFZ89120.1"/>
    <property type="molecule type" value="Genomic_DNA"/>
</dbReference>
<accession>A0A1K2IA31</accession>
<sequence>MSLAAGLAASFTTDTGLKHQQPALCQKAAALPVLLLSSCTPLRHCYFMK</sequence>
<gene>
    <name evidence="1" type="ORF">LREN565_2233</name>
</gene>
<organism evidence="1">
    <name type="scientific">Loigolactobacillus rennini</name>
    <dbReference type="NCBI Taxonomy" id="238013"/>
    <lineage>
        <taxon>Bacteria</taxon>
        <taxon>Bacillati</taxon>
        <taxon>Bacillota</taxon>
        <taxon>Bacilli</taxon>
        <taxon>Lactobacillales</taxon>
        <taxon>Lactobacillaceae</taxon>
        <taxon>Loigolactobacillus</taxon>
    </lineage>
</organism>
<name>A0A1K2IA31_9LACO</name>
<evidence type="ECO:0000313" key="1">
    <source>
        <dbReference type="EMBL" id="SFZ89120.1"/>
    </source>
</evidence>
<reference evidence="1" key="1">
    <citation type="submission" date="2016-11" db="EMBL/GenBank/DDBJ databases">
        <authorList>
            <person name="Jaros S."/>
            <person name="Januszkiewicz K."/>
            <person name="Wedrychowicz H."/>
        </authorList>
    </citation>
    <scope>NUCLEOTIDE SEQUENCE</scope>
    <source>
        <strain evidence="1">ACA-DC 565</strain>
    </source>
</reference>
<proteinExistence type="predicted"/>
<dbReference type="AlphaFoldDB" id="A0A1K2IA31"/>
<protein>
    <submittedName>
        <fullName evidence="1">Uncharacterized protein</fullName>
    </submittedName>
</protein>